<sequence>MQRIRKKLRGSPDRPRLCIFKSHKHIGGQIIDDEAGITLVGFSTLSKGAKGQKKSKEGARFVGAKLAELAKEKNIEHVVFDRGRFKFHGIIAELADAARENGLKF</sequence>
<evidence type="ECO:0000313" key="8">
    <source>
        <dbReference type="EMBL" id="CCB89990.1"/>
    </source>
</evidence>
<comment type="subunit">
    <text evidence="7">Part of the 50S ribosomal subunit; part of the 5S rRNA/L5/L18/L25 subcomplex. Contacts the 5S and 23S rRNAs.</text>
</comment>
<evidence type="ECO:0000256" key="3">
    <source>
        <dbReference type="ARBA" id="ARBA00022884"/>
    </source>
</evidence>
<dbReference type="InterPro" id="IPR057268">
    <property type="entry name" value="Ribosomal_L18"/>
</dbReference>
<organism evidence="8 9">
    <name type="scientific">Simkania negevensis (strain ATCC VR-1471 / DSM 27360 / Z)</name>
    <dbReference type="NCBI Taxonomy" id="331113"/>
    <lineage>
        <taxon>Bacteria</taxon>
        <taxon>Pseudomonadati</taxon>
        <taxon>Chlamydiota</taxon>
        <taxon>Chlamydiia</taxon>
        <taxon>Parachlamydiales</taxon>
        <taxon>Simkaniaceae</taxon>
        <taxon>Simkania</taxon>
    </lineage>
</organism>
<dbReference type="Gene3D" id="3.30.420.100">
    <property type="match status" value="1"/>
</dbReference>
<evidence type="ECO:0000256" key="4">
    <source>
        <dbReference type="ARBA" id="ARBA00022980"/>
    </source>
</evidence>
<protein>
    <recommendedName>
        <fullName evidence="6 7">Large ribosomal subunit protein uL18</fullName>
    </recommendedName>
</protein>
<dbReference type="GO" id="GO:0006412">
    <property type="term" value="P:translation"/>
    <property type="evidence" value="ECO:0007669"/>
    <property type="project" value="UniProtKB-UniRule"/>
</dbReference>
<dbReference type="GO" id="GO:0022625">
    <property type="term" value="C:cytosolic large ribosomal subunit"/>
    <property type="evidence" value="ECO:0007669"/>
    <property type="project" value="TreeGrafter"/>
</dbReference>
<dbReference type="eggNOG" id="COG0256">
    <property type="taxonomic scope" value="Bacteria"/>
</dbReference>
<evidence type="ECO:0000256" key="7">
    <source>
        <dbReference type="HAMAP-Rule" id="MF_01337"/>
    </source>
</evidence>
<evidence type="ECO:0000256" key="2">
    <source>
        <dbReference type="ARBA" id="ARBA00022730"/>
    </source>
</evidence>
<keyword evidence="2 7" id="KW-0699">rRNA-binding</keyword>
<name>F8L3W1_SIMNZ</name>
<dbReference type="HAMAP" id="MF_01337_B">
    <property type="entry name" value="Ribosomal_uL18_B"/>
    <property type="match status" value="1"/>
</dbReference>
<proteinExistence type="inferred from homology"/>
<reference evidence="8 9" key="1">
    <citation type="journal article" date="2011" name="Mol. Biol. Evol.">
        <title>Unity in variety--the pan-genome of the Chlamydiae.</title>
        <authorList>
            <person name="Collingro A."/>
            <person name="Tischler P."/>
            <person name="Weinmaier T."/>
            <person name="Penz T."/>
            <person name="Heinz E."/>
            <person name="Brunham R.C."/>
            <person name="Read T.D."/>
            <person name="Bavoil P.M."/>
            <person name="Sachse K."/>
            <person name="Kahane S."/>
            <person name="Friedman M.G."/>
            <person name="Rattei T."/>
            <person name="Myers G.S."/>
            <person name="Horn M."/>
        </authorList>
    </citation>
    <scope>NUCLEOTIDE SEQUENCE [LARGE SCALE GENOMIC DNA]</scope>
    <source>
        <strain evidence="9">ATCC VR-1471 / Z</strain>
    </source>
</reference>
<evidence type="ECO:0000256" key="5">
    <source>
        <dbReference type="ARBA" id="ARBA00023274"/>
    </source>
</evidence>
<keyword evidence="9" id="KW-1185">Reference proteome</keyword>
<accession>F8L3W1</accession>
<dbReference type="KEGG" id="sng:SNE_A21130"/>
<gene>
    <name evidence="7 8" type="primary">rplR</name>
    <name evidence="8" type="ordered locus">SNE_A21130</name>
</gene>
<keyword evidence="5 7" id="KW-0687">Ribonucleoprotein</keyword>
<dbReference type="FunFam" id="3.30.420.100:FF:000001">
    <property type="entry name" value="50S ribosomal protein L18"/>
    <property type="match status" value="1"/>
</dbReference>
<evidence type="ECO:0000256" key="1">
    <source>
        <dbReference type="ARBA" id="ARBA00007116"/>
    </source>
</evidence>
<dbReference type="SUPFAM" id="SSF53137">
    <property type="entry name" value="Translational machinery components"/>
    <property type="match status" value="1"/>
</dbReference>
<dbReference type="HOGENOM" id="CLU_098841_0_1_0"/>
<evidence type="ECO:0000313" key="9">
    <source>
        <dbReference type="Proteomes" id="UP000000496"/>
    </source>
</evidence>
<dbReference type="PANTHER" id="PTHR12899">
    <property type="entry name" value="39S RIBOSOMAL PROTEIN L18, MITOCHONDRIAL"/>
    <property type="match status" value="1"/>
</dbReference>
<comment type="function">
    <text evidence="7">This is one of the proteins that bind and probably mediate the attachment of the 5S RNA into the large ribosomal subunit, where it forms part of the central protuberance.</text>
</comment>
<dbReference type="Proteomes" id="UP000000496">
    <property type="component" value="Chromosome gsn.131"/>
</dbReference>
<keyword evidence="3 7" id="KW-0694">RNA-binding</keyword>
<dbReference type="GO" id="GO:0003735">
    <property type="term" value="F:structural constituent of ribosome"/>
    <property type="evidence" value="ECO:0007669"/>
    <property type="project" value="InterPro"/>
</dbReference>
<dbReference type="InterPro" id="IPR004389">
    <property type="entry name" value="Ribosomal_uL18_bac-type"/>
</dbReference>
<dbReference type="STRING" id="331113.SNE_A21130"/>
<dbReference type="Pfam" id="PF00861">
    <property type="entry name" value="Ribosomal_L18p"/>
    <property type="match status" value="1"/>
</dbReference>
<dbReference type="AlphaFoldDB" id="F8L3W1"/>
<evidence type="ECO:0000256" key="6">
    <source>
        <dbReference type="ARBA" id="ARBA00035197"/>
    </source>
</evidence>
<comment type="similarity">
    <text evidence="1 7">Belongs to the universal ribosomal protein uL18 family.</text>
</comment>
<dbReference type="PANTHER" id="PTHR12899:SF3">
    <property type="entry name" value="LARGE RIBOSOMAL SUBUNIT PROTEIN UL18M"/>
    <property type="match status" value="1"/>
</dbReference>
<dbReference type="EMBL" id="FR872582">
    <property type="protein sequence ID" value="CCB89990.1"/>
    <property type="molecule type" value="Genomic_DNA"/>
</dbReference>
<dbReference type="CDD" id="cd00432">
    <property type="entry name" value="Ribosomal_L18_L5e"/>
    <property type="match status" value="1"/>
</dbReference>
<dbReference type="NCBIfam" id="TIGR00060">
    <property type="entry name" value="L18_bact"/>
    <property type="match status" value="1"/>
</dbReference>
<dbReference type="GO" id="GO:0008097">
    <property type="term" value="F:5S rRNA binding"/>
    <property type="evidence" value="ECO:0007669"/>
    <property type="project" value="TreeGrafter"/>
</dbReference>
<keyword evidence="4 7" id="KW-0689">Ribosomal protein</keyword>
<dbReference type="InterPro" id="IPR005484">
    <property type="entry name" value="Ribosomal_uL18_bac/plant/anim"/>
</dbReference>